<keyword evidence="2" id="KW-1185">Reference proteome</keyword>
<dbReference type="EMBL" id="JAVDUU010000004">
    <property type="protein sequence ID" value="MDR6944280.1"/>
    <property type="molecule type" value="Genomic_DNA"/>
</dbReference>
<gene>
    <name evidence="1" type="ORF">J2W55_004140</name>
</gene>
<proteinExistence type="predicted"/>
<evidence type="ECO:0000313" key="1">
    <source>
        <dbReference type="EMBL" id="MDR6944280.1"/>
    </source>
</evidence>
<dbReference type="RefSeq" id="WP_310100052.1">
    <property type="nucleotide sequence ID" value="NZ_JAVDUU010000004.1"/>
</dbReference>
<reference evidence="1 2" key="1">
    <citation type="submission" date="2023-07" db="EMBL/GenBank/DDBJ databases">
        <title>Sorghum-associated microbial communities from plants grown in Nebraska, USA.</title>
        <authorList>
            <person name="Schachtman D."/>
        </authorList>
    </citation>
    <scope>NUCLEOTIDE SEQUENCE [LARGE SCALE GENOMIC DNA]</scope>
    <source>
        <strain evidence="1 2">3262</strain>
    </source>
</reference>
<comment type="caution">
    <text evidence="1">The sequence shown here is derived from an EMBL/GenBank/DDBJ whole genome shotgun (WGS) entry which is preliminary data.</text>
</comment>
<name>A0ABU1THH1_9SPHI</name>
<dbReference type="Proteomes" id="UP001247620">
    <property type="component" value="Unassembled WGS sequence"/>
</dbReference>
<evidence type="ECO:0000313" key="2">
    <source>
        <dbReference type="Proteomes" id="UP001247620"/>
    </source>
</evidence>
<accession>A0ABU1THH1</accession>
<organism evidence="1 2">
    <name type="scientific">Mucilaginibacter pocheonensis</name>
    <dbReference type="NCBI Taxonomy" id="398050"/>
    <lineage>
        <taxon>Bacteria</taxon>
        <taxon>Pseudomonadati</taxon>
        <taxon>Bacteroidota</taxon>
        <taxon>Sphingobacteriia</taxon>
        <taxon>Sphingobacteriales</taxon>
        <taxon>Sphingobacteriaceae</taxon>
        <taxon>Mucilaginibacter</taxon>
    </lineage>
</organism>
<protein>
    <submittedName>
        <fullName evidence="1">Uncharacterized protein</fullName>
    </submittedName>
</protein>
<sequence>MEKIKIDNLRSELSATPSPNFISYFKDDICVINGFTKHQAVKIELEALIMAIEKAEVNFKDYHHHLDSLLNQINAISSQ</sequence>